<dbReference type="Pfam" id="PF20434">
    <property type="entry name" value="BD-FAE"/>
    <property type="match status" value="1"/>
</dbReference>
<dbReference type="SUPFAM" id="SSF53474">
    <property type="entry name" value="alpha/beta-Hydrolases"/>
    <property type="match status" value="1"/>
</dbReference>
<evidence type="ECO:0000256" key="3">
    <source>
        <dbReference type="SAM" id="Phobius"/>
    </source>
</evidence>
<keyword evidence="6" id="KW-1185">Reference proteome</keyword>
<feature type="region of interest" description="Disordered" evidence="2">
    <location>
        <begin position="1"/>
        <end position="25"/>
    </location>
</feature>
<dbReference type="AlphaFoldDB" id="A0A066WH85"/>
<accession>A0A066WH85</accession>
<feature type="region of interest" description="Disordered" evidence="2">
    <location>
        <begin position="272"/>
        <end position="300"/>
    </location>
</feature>
<feature type="region of interest" description="Disordered" evidence="2">
    <location>
        <begin position="113"/>
        <end position="145"/>
    </location>
</feature>
<feature type="transmembrane region" description="Helical" evidence="3">
    <location>
        <begin position="52"/>
        <end position="76"/>
    </location>
</feature>
<evidence type="ECO:0000256" key="2">
    <source>
        <dbReference type="SAM" id="MobiDB-lite"/>
    </source>
</evidence>
<sequence length="803" mass="86548">MKGKHDSDQGHDEIHSSIMRKQPTSTASSLNARRLASRFTISSFVSLFLRAFLIPIIVCGVPAWPVLGMLCIVPIVGMFTVPIFLLLTVTLMYSIAWLSYLVLAQSDPPPAPSPSSLLANATSSLSNESGASGDSPASGSSSNGNGSSSTHYLPFLPYSPLRCLKINWAALQYASTLLRVALPAIFDWSYRRVMVLGSQGGGGIVKENILYGSPSPGKRLDVYIPPAKPSLAAAHEFEPSATAHSYAASSTSAPLHGQGTAGNARMRKHSTMQFNEPPSAPLGSQKRLNGQEPHDPNSGAGPAAAAVIVLLPSLIPPLSWTSKRKTYMQLALRLRRMGYCVVVPELTYFPASRIKASVIDLRIVLHWVDEHIAHYGGDRHRIHLMGHGLSAHLALLLITQQAVVLSREKFLDDAWEREQQQEEEAARLYAARRNDYGENGQDGNRPEEDDDTDARLSPPEEGAKVRGDRAQKGAGAGGEPLSQSSLARHEAELARQKQQEEQAAQHKQPRRHTAARQGSEHSNSWVDEDLFEPNSATARDGGLLTEQEGSSSILPPGMVSTGKEKPAGVSTLPFPADNITGAAMSSEPKRTYPRCGSQQEQRLRNHRNSTAALAAAAQLNNHAGSLMYGKTGLPPQTLSEAEAAIGQGLRQVSIYGAHIPVPPVAGVILLAGISDVIKGFRSESERGVEHLSVLRRAMGPGHTSCLLHSPAHLLYAAKHILDIGLLPPKFLLIHGGRDAVVPIEQSTLLKTLLVGVGVEHIKLRAYRELGHVEALAACFLGMGQSFTRYRKSILADLQGFVQL</sequence>
<feature type="region of interest" description="Disordered" evidence="2">
    <location>
        <begin position="433"/>
        <end position="568"/>
    </location>
</feature>
<dbReference type="HOGENOM" id="CLU_026034_0_0_1"/>
<name>A0A066WH85_TILAU</name>
<dbReference type="InterPro" id="IPR049492">
    <property type="entry name" value="BD-FAE-like_dom"/>
</dbReference>
<evidence type="ECO:0000259" key="4">
    <source>
        <dbReference type="Pfam" id="PF20434"/>
    </source>
</evidence>
<dbReference type="RefSeq" id="XP_013244534.1">
    <property type="nucleotide sequence ID" value="XM_013389080.1"/>
</dbReference>
<gene>
    <name evidence="5" type="ORF">K437DRAFT_293616</name>
</gene>
<feature type="transmembrane region" description="Helical" evidence="3">
    <location>
        <begin position="83"/>
        <end position="103"/>
    </location>
</feature>
<dbReference type="GeneID" id="25267159"/>
<feature type="compositionally biased region" description="Basic and acidic residues" evidence="2">
    <location>
        <begin position="461"/>
        <end position="471"/>
    </location>
</feature>
<organism evidence="5 6">
    <name type="scientific">Tilletiaria anomala (strain ATCC 24038 / CBS 436.72 / UBC 951)</name>
    <dbReference type="NCBI Taxonomy" id="1037660"/>
    <lineage>
        <taxon>Eukaryota</taxon>
        <taxon>Fungi</taxon>
        <taxon>Dikarya</taxon>
        <taxon>Basidiomycota</taxon>
        <taxon>Ustilaginomycotina</taxon>
        <taxon>Exobasidiomycetes</taxon>
        <taxon>Georgefischeriales</taxon>
        <taxon>Tilletiariaceae</taxon>
        <taxon>Tilletiaria</taxon>
    </lineage>
</organism>
<keyword evidence="3" id="KW-1133">Transmembrane helix</keyword>
<protein>
    <recommendedName>
        <fullName evidence="4">BD-FAE-like domain-containing protein</fullName>
    </recommendedName>
</protein>
<keyword evidence="1" id="KW-0378">Hydrolase</keyword>
<dbReference type="InterPro" id="IPR029058">
    <property type="entry name" value="AB_hydrolase_fold"/>
</dbReference>
<feature type="compositionally biased region" description="Low complexity" evidence="2">
    <location>
        <begin position="114"/>
        <end position="145"/>
    </location>
</feature>
<evidence type="ECO:0000256" key="1">
    <source>
        <dbReference type="ARBA" id="ARBA00022801"/>
    </source>
</evidence>
<dbReference type="GO" id="GO:0016787">
    <property type="term" value="F:hydrolase activity"/>
    <property type="evidence" value="ECO:0007669"/>
    <property type="project" value="UniProtKB-KW"/>
</dbReference>
<dbReference type="OrthoDB" id="6495301at2759"/>
<dbReference type="Proteomes" id="UP000027361">
    <property type="component" value="Unassembled WGS sequence"/>
</dbReference>
<proteinExistence type="predicted"/>
<keyword evidence="3" id="KW-0472">Membrane</keyword>
<dbReference type="InParanoid" id="A0A066WH85"/>
<reference evidence="5 6" key="1">
    <citation type="submission" date="2014-05" db="EMBL/GenBank/DDBJ databases">
        <title>Draft genome sequence of a rare smut relative, Tilletiaria anomala UBC 951.</title>
        <authorList>
            <consortium name="DOE Joint Genome Institute"/>
            <person name="Toome M."/>
            <person name="Kuo A."/>
            <person name="Henrissat B."/>
            <person name="Lipzen A."/>
            <person name="Tritt A."/>
            <person name="Yoshinaga Y."/>
            <person name="Zane M."/>
            <person name="Barry K."/>
            <person name="Grigoriev I.V."/>
            <person name="Spatafora J.W."/>
            <person name="Aimea M.C."/>
        </authorList>
    </citation>
    <scope>NUCLEOTIDE SEQUENCE [LARGE SCALE GENOMIC DNA]</scope>
    <source>
        <strain evidence="5 6">UBC 951</strain>
    </source>
</reference>
<evidence type="ECO:0000313" key="6">
    <source>
        <dbReference type="Proteomes" id="UP000027361"/>
    </source>
</evidence>
<dbReference type="EMBL" id="JMSN01000019">
    <property type="protein sequence ID" value="KDN50409.1"/>
    <property type="molecule type" value="Genomic_DNA"/>
</dbReference>
<dbReference type="InterPro" id="IPR050300">
    <property type="entry name" value="GDXG_lipolytic_enzyme"/>
</dbReference>
<comment type="caution">
    <text evidence="5">The sequence shown here is derived from an EMBL/GenBank/DDBJ whole genome shotgun (WGS) entry which is preliminary data.</text>
</comment>
<feature type="compositionally biased region" description="Basic and acidic residues" evidence="2">
    <location>
        <begin position="487"/>
        <end position="504"/>
    </location>
</feature>
<keyword evidence="3" id="KW-0812">Transmembrane</keyword>
<feature type="domain" description="BD-FAE-like" evidence="4">
    <location>
        <begin position="325"/>
        <end position="403"/>
    </location>
</feature>
<dbReference type="STRING" id="1037660.A0A066WH85"/>
<feature type="compositionally biased region" description="Basic and acidic residues" evidence="2">
    <location>
        <begin position="1"/>
        <end position="15"/>
    </location>
</feature>
<evidence type="ECO:0000313" key="5">
    <source>
        <dbReference type="EMBL" id="KDN50409.1"/>
    </source>
</evidence>
<dbReference type="OMA" id="AIFDWSY"/>
<dbReference type="Gene3D" id="3.40.50.1820">
    <property type="entry name" value="alpha/beta hydrolase"/>
    <property type="match status" value="2"/>
</dbReference>
<dbReference type="PANTHER" id="PTHR48081">
    <property type="entry name" value="AB HYDROLASE SUPERFAMILY PROTEIN C4A8.06C"/>
    <property type="match status" value="1"/>
</dbReference>